<evidence type="ECO:0000256" key="2">
    <source>
        <dbReference type="ARBA" id="ARBA00022801"/>
    </source>
</evidence>
<keyword evidence="4" id="KW-0275">Fatty acid biosynthesis</keyword>
<accession>A0A1C4ASR1</accession>
<name>A0A1C4ASR1_9GAMM</name>
<dbReference type="Pfam" id="PF04336">
    <property type="entry name" value="ACP_PD"/>
    <property type="match status" value="1"/>
</dbReference>
<gene>
    <name evidence="5" type="ORF">GA0061080_101352</name>
</gene>
<proteinExistence type="predicted"/>
<evidence type="ECO:0000313" key="6">
    <source>
        <dbReference type="Proteomes" id="UP000199698"/>
    </source>
</evidence>
<dbReference type="PIRSF" id="PIRSF011489">
    <property type="entry name" value="DUF479"/>
    <property type="match status" value="1"/>
</dbReference>
<keyword evidence="3" id="KW-0443">Lipid metabolism</keyword>
<keyword evidence="6" id="KW-1185">Reference proteome</keyword>
<evidence type="ECO:0000256" key="4">
    <source>
        <dbReference type="ARBA" id="ARBA00023160"/>
    </source>
</evidence>
<dbReference type="OrthoDB" id="8442777at2"/>
<dbReference type="PANTHER" id="PTHR38764">
    <property type="entry name" value="ACYL CARRIER PROTEIN PHOSPHODIESTERASE"/>
    <property type="match status" value="1"/>
</dbReference>
<keyword evidence="1" id="KW-0444">Lipid biosynthesis</keyword>
<evidence type="ECO:0000256" key="3">
    <source>
        <dbReference type="ARBA" id="ARBA00023098"/>
    </source>
</evidence>
<reference evidence="6" key="1">
    <citation type="submission" date="2016-08" db="EMBL/GenBank/DDBJ databases">
        <authorList>
            <person name="Varghese N."/>
            <person name="Submissions Spin"/>
        </authorList>
    </citation>
    <scope>NUCLEOTIDE SEQUENCE [LARGE SCALE GENOMIC DNA]</scope>
    <source>
        <strain evidence="6">R-53144</strain>
    </source>
</reference>
<dbReference type="RefSeq" id="WP_091122137.1">
    <property type="nucleotide sequence ID" value="NZ_FMBA01000013.1"/>
</dbReference>
<dbReference type="InterPro" id="IPR007431">
    <property type="entry name" value="ACP_PD"/>
</dbReference>
<evidence type="ECO:0000313" key="5">
    <source>
        <dbReference type="EMBL" id="SCB97633.1"/>
    </source>
</evidence>
<dbReference type="AlphaFoldDB" id="A0A1C4ASR1"/>
<organism evidence="5 6">
    <name type="scientific">Gilliamella intestini</name>
    <dbReference type="NCBI Taxonomy" id="1798183"/>
    <lineage>
        <taxon>Bacteria</taxon>
        <taxon>Pseudomonadati</taxon>
        <taxon>Pseudomonadota</taxon>
        <taxon>Gammaproteobacteria</taxon>
        <taxon>Orbales</taxon>
        <taxon>Orbaceae</taxon>
        <taxon>Gilliamella</taxon>
    </lineage>
</organism>
<dbReference type="GO" id="GO:0006633">
    <property type="term" value="P:fatty acid biosynthetic process"/>
    <property type="evidence" value="ECO:0007669"/>
    <property type="project" value="UniProtKB-KW"/>
</dbReference>
<keyword evidence="2" id="KW-0378">Hydrolase</keyword>
<dbReference type="STRING" id="1798183.GA0061080_101352"/>
<sequence length="193" mass="22262">MNILAHLHLATLARSSLIGNTVADFVKGDPYLIYNSNVADGIMLHRKIDRLTDSLLEVKKAKLLFRKSHQRVASITLDIVWDHFLSKHWAKYGLLKSVVEFNQTTKAFIQPYITVYPVDYQHFMNAMWQGEWLVNYASIDFVGDVLGGMANRRPKLYLLKETIIDVKQHYAQLESLFFLLYPKICLIVKDSTS</sequence>
<dbReference type="EMBL" id="FMBA01000013">
    <property type="protein sequence ID" value="SCB97633.1"/>
    <property type="molecule type" value="Genomic_DNA"/>
</dbReference>
<dbReference type="GO" id="GO:0008770">
    <property type="term" value="F:[acyl-carrier-protein] phosphodiesterase activity"/>
    <property type="evidence" value="ECO:0007669"/>
    <property type="project" value="InterPro"/>
</dbReference>
<dbReference type="Proteomes" id="UP000199698">
    <property type="component" value="Unassembled WGS sequence"/>
</dbReference>
<dbReference type="PANTHER" id="PTHR38764:SF1">
    <property type="entry name" value="ACYL CARRIER PROTEIN PHOSPHODIESTERASE"/>
    <property type="match status" value="1"/>
</dbReference>
<protein>
    <submittedName>
        <fullName evidence="5">Acyl carrier protein phosphodiesterase</fullName>
    </submittedName>
</protein>
<keyword evidence="4" id="KW-0276">Fatty acid metabolism</keyword>
<evidence type="ECO:0000256" key="1">
    <source>
        <dbReference type="ARBA" id="ARBA00022516"/>
    </source>
</evidence>